<organism evidence="6 7">
    <name type="scientific">Pontibacter diazotrophicus</name>
    <dbReference type="NCBI Taxonomy" id="1400979"/>
    <lineage>
        <taxon>Bacteria</taxon>
        <taxon>Pseudomonadati</taxon>
        <taxon>Bacteroidota</taxon>
        <taxon>Cytophagia</taxon>
        <taxon>Cytophagales</taxon>
        <taxon>Hymenobacteraceae</taxon>
        <taxon>Pontibacter</taxon>
    </lineage>
</organism>
<comment type="catalytic activity">
    <reaction evidence="3">
        <text>O-succinyl-L-homoserine + hydrogen sulfide = L-homocysteine + succinate</text>
        <dbReference type="Rhea" id="RHEA:27826"/>
        <dbReference type="ChEBI" id="CHEBI:29919"/>
        <dbReference type="ChEBI" id="CHEBI:30031"/>
        <dbReference type="ChEBI" id="CHEBI:57661"/>
        <dbReference type="ChEBI" id="CHEBI:58199"/>
    </reaction>
</comment>
<comment type="pathway">
    <text evidence="3">Amino-acid biosynthesis; L-methionine biosynthesis via de novo pathway; L-homocysteine from O-succinyl-L-homoserine: step 1/1.</text>
</comment>
<dbReference type="GO" id="GO:0071268">
    <property type="term" value="P:homocysteine biosynthetic process"/>
    <property type="evidence" value="ECO:0007669"/>
    <property type="project" value="InterPro"/>
</dbReference>
<name>A0A3D8LGZ8_9BACT</name>
<evidence type="ECO:0000256" key="5">
    <source>
        <dbReference type="RuleBase" id="RU362118"/>
    </source>
</evidence>
<evidence type="ECO:0000313" key="6">
    <source>
        <dbReference type="EMBL" id="RDV16182.1"/>
    </source>
</evidence>
<dbReference type="PROSITE" id="PS00868">
    <property type="entry name" value="CYS_MET_METAB_PP"/>
    <property type="match status" value="1"/>
</dbReference>
<dbReference type="GO" id="GO:0005737">
    <property type="term" value="C:cytoplasm"/>
    <property type="evidence" value="ECO:0007669"/>
    <property type="project" value="TreeGrafter"/>
</dbReference>
<evidence type="ECO:0000256" key="3">
    <source>
        <dbReference type="HAMAP-Rule" id="MF_02056"/>
    </source>
</evidence>
<comment type="subunit">
    <text evidence="3">Homotetramer.</text>
</comment>
<dbReference type="EMBL" id="QRGR01000005">
    <property type="protein sequence ID" value="RDV16182.1"/>
    <property type="molecule type" value="Genomic_DNA"/>
</dbReference>
<dbReference type="PIRSF" id="PIRSF001434">
    <property type="entry name" value="CGS"/>
    <property type="match status" value="1"/>
</dbReference>
<comment type="function">
    <text evidence="3">Catalyzes the formation of L-homocysteine from O-succinyl-L-homoserine (OSHS) and hydrogen sulfide.</text>
</comment>
<dbReference type="Gene3D" id="3.90.1150.10">
    <property type="entry name" value="Aspartate Aminotransferase, domain 1"/>
    <property type="match status" value="1"/>
</dbReference>
<dbReference type="PANTHER" id="PTHR11808:SF80">
    <property type="entry name" value="CYSTATHIONINE GAMMA-LYASE"/>
    <property type="match status" value="1"/>
</dbReference>
<keyword evidence="7" id="KW-1185">Reference proteome</keyword>
<sequence length="388" mass="42496">MSDIETKAIRLQAKRSHNREHSVPLYLTSSFTYESAEQARAVFADEEPGNIYSRFSNPNVDELVEKMCYLEKAEDGFAFATGMSAVFTSMASLLSAGDHVLAGRAVFGSTHQLLTSILPRWGITHSYADANKPEDWEALITPQTKMILVETPSNPGLELIDLEFLGELKRKHNLLLVVDNCFATPILQTPIDFGADLVVHSATKYIDGQGRVLGGMVVGKAELIKEIRFFSRHTGPALSPFNAWVLSKSLETLSLRIDKHCENALKLAQTLEGNPALEVVNYPFLPSYPQYELAKKQMKQGGGIVTFVVKGGYEAATRFIDSLKLATITSNLGDTRTIVTHPASTTHSKLSAEEKAATGISEGLIRVSVGLESLQDIIEDIEQALAKV</sequence>
<dbReference type="EC" id="2.5.1.-" evidence="3"/>
<dbReference type="AlphaFoldDB" id="A0A3D8LGZ8"/>
<dbReference type="Proteomes" id="UP000256708">
    <property type="component" value="Unassembled WGS sequence"/>
</dbReference>
<protein>
    <recommendedName>
        <fullName evidence="3">O-succinylhomoserine sulfhydrylase</fullName>
        <shortName evidence="3">OSH sulfhydrylase</shortName>
        <shortName evidence="3">OSHS sulfhydrylase</shortName>
        <ecNumber evidence="3">2.5.1.-</ecNumber>
    </recommendedName>
</protein>
<accession>A0A3D8LGZ8</accession>
<dbReference type="GO" id="GO:0016765">
    <property type="term" value="F:transferase activity, transferring alkyl or aryl (other than methyl) groups"/>
    <property type="evidence" value="ECO:0007669"/>
    <property type="project" value="UniProtKB-UniRule"/>
</dbReference>
<dbReference type="GO" id="GO:0019346">
    <property type="term" value="P:transsulfuration"/>
    <property type="evidence" value="ECO:0007669"/>
    <property type="project" value="InterPro"/>
</dbReference>
<dbReference type="InterPro" id="IPR015421">
    <property type="entry name" value="PyrdxlP-dep_Trfase_major"/>
</dbReference>
<comment type="caution">
    <text evidence="6">The sequence shown here is derived from an EMBL/GenBank/DDBJ whole genome shotgun (WGS) entry which is preliminary data.</text>
</comment>
<proteinExistence type="inferred from homology"/>
<dbReference type="FunFam" id="3.40.640.10:FF:000046">
    <property type="entry name" value="Cystathionine gamma-lyase"/>
    <property type="match status" value="1"/>
</dbReference>
<dbReference type="SUPFAM" id="SSF53383">
    <property type="entry name" value="PLP-dependent transferases"/>
    <property type="match status" value="1"/>
</dbReference>
<evidence type="ECO:0000256" key="2">
    <source>
        <dbReference type="ARBA" id="ARBA00022898"/>
    </source>
</evidence>
<dbReference type="CDD" id="cd00614">
    <property type="entry name" value="CGS_like"/>
    <property type="match status" value="1"/>
</dbReference>
<dbReference type="Pfam" id="PF01053">
    <property type="entry name" value="Cys_Met_Meta_PP"/>
    <property type="match status" value="1"/>
</dbReference>
<comment type="cofactor">
    <cofactor evidence="1 3 5">
        <name>pyridoxal 5'-phosphate</name>
        <dbReference type="ChEBI" id="CHEBI:597326"/>
    </cofactor>
</comment>
<feature type="modified residue" description="N6-(pyridoxal phosphate)lysine" evidence="3 4">
    <location>
        <position position="204"/>
    </location>
</feature>
<evidence type="ECO:0000313" key="7">
    <source>
        <dbReference type="Proteomes" id="UP000256708"/>
    </source>
</evidence>
<keyword evidence="2 3" id="KW-0663">Pyridoxal phosphate</keyword>
<dbReference type="InterPro" id="IPR015422">
    <property type="entry name" value="PyrdxlP-dep_Trfase_small"/>
</dbReference>
<dbReference type="OrthoDB" id="634606at2"/>
<keyword evidence="3" id="KW-0808">Transferase</keyword>
<evidence type="ECO:0000256" key="4">
    <source>
        <dbReference type="PIRSR" id="PIRSR001434-2"/>
    </source>
</evidence>
<comment type="similarity">
    <text evidence="3">Belongs to the trans-sulfuration enzymes family. MetZ subfamily.</text>
</comment>
<keyword evidence="3" id="KW-0486">Methionine biosynthesis</keyword>
<gene>
    <name evidence="3" type="primary">metZ</name>
    <name evidence="6" type="ORF">DXT99_05805</name>
</gene>
<dbReference type="HAMAP" id="MF_02056">
    <property type="entry name" value="MetZ"/>
    <property type="match status" value="1"/>
</dbReference>
<dbReference type="NCBIfam" id="NF006003">
    <property type="entry name" value="PRK08133.1"/>
    <property type="match status" value="1"/>
</dbReference>
<dbReference type="GO" id="GO:0071266">
    <property type="term" value="P:'de novo' L-methionine biosynthetic process"/>
    <property type="evidence" value="ECO:0007669"/>
    <property type="project" value="UniProtKB-UniRule"/>
</dbReference>
<dbReference type="InterPro" id="IPR000277">
    <property type="entry name" value="Cys/Met-Metab_PyrdxlP-dep_enz"/>
</dbReference>
<keyword evidence="3" id="KW-0028">Amino-acid biosynthesis</keyword>
<dbReference type="Gene3D" id="3.40.640.10">
    <property type="entry name" value="Type I PLP-dependent aspartate aminotransferase-like (Major domain)"/>
    <property type="match status" value="1"/>
</dbReference>
<dbReference type="PANTHER" id="PTHR11808">
    <property type="entry name" value="TRANS-SULFURATION ENZYME FAMILY MEMBER"/>
    <property type="match status" value="1"/>
</dbReference>
<dbReference type="RefSeq" id="WP_115564592.1">
    <property type="nucleotide sequence ID" value="NZ_QRGR01000005.1"/>
</dbReference>
<dbReference type="GO" id="GO:0016846">
    <property type="term" value="F:carbon-sulfur lyase activity"/>
    <property type="evidence" value="ECO:0007669"/>
    <property type="project" value="TreeGrafter"/>
</dbReference>
<dbReference type="InterPro" id="IPR006234">
    <property type="entry name" value="O-succ-hSer_sulfhydrylase"/>
</dbReference>
<dbReference type="GO" id="GO:0030170">
    <property type="term" value="F:pyridoxal phosphate binding"/>
    <property type="evidence" value="ECO:0007669"/>
    <property type="project" value="UniProtKB-UniRule"/>
</dbReference>
<dbReference type="UniPathway" id="UPA00051">
    <property type="reaction ID" value="UER00449"/>
</dbReference>
<evidence type="ECO:0000256" key="1">
    <source>
        <dbReference type="ARBA" id="ARBA00001933"/>
    </source>
</evidence>
<reference evidence="7" key="1">
    <citation type="submission" date="2018-08" db="EMBL/GenBank/DDBJ databases">
        <authorList>
            <person name="Liu Z.-W."/>
            <person name="Du Z.-J."/>
        </authorList>
    </citation>
    <scope>NUCLEOTIDE SEQUENCE [LARGE SCALE GENOMIC DNA]</scope>
    <source>
        <strain evidence="7">H4X</strain>
    </source>
</reference>
<dbReference type="FunFam" id="3.90.1150.10:FF:000033">
    <property type="entry name" value="Cystathionine gamma-synthase"/>
    <property type="match status" value="1"/>
</dbReference>
<dbReference type="InterPro" id="IPR054542">
    <property type="entry name" value="Cys_met_metab_PP"/>
</dbReference>
<dbReference type="InterPro" id="IPR015424">
    <property type="entry name" value="PyrdxlP-dep_Trfase"/>
</dbReference>